<gene>
    <name evidence="5" type="ORF">ACIBG2_06425</name>
</gene>
<dbReference type="Pfam" id="PF04542">
    <property type="entry name" value="Sigma70_r2"/>
    <property type="match status" value="1"/>
</dbReference>
<dbReference type="InterPro" id="IPR039425">
    <property type="entry name" value="RNA_pol_sigma-70-like"/>
</dbReference>
<organism evidence="5 6">
    <name type="scientific">Nonomuraea typhae</name>
    <dbReference type="NCBI Taxonomy" id="2603600"/>
    <lineage>
        <taxon>Bacteria</taxon>
        <taxon>Bacillati</taxon>
        <taxon>Actinomycetota</taxon>
        <taxon>Actinomycetes</taxon>
        <taxon>Streptosporangiales</taxon>
        <taxon>Streptosporangiaceae</taxon>
        <taxon>Nonomuraea</taxon>
    </lineage>
</organism>
<accession>A0ABW7YMS0</accession>
<evidence type="ECO:0000313" key="5">
    <source>
        <dbReference type="EMBL" id="MFI6496997.1"/>
    </source>
</evidence>
<sequence>MISDEDVRARLISGDPHALESAYDAYAPYVYGVAVKVTGSTAAAEEVTQEVFVALWERPGAFDPRTGSLRSWLVTRSLHVSATRSRVS</sequence>
<evidence type="ECO:0000256" key="2">
    <source>
        <dbReference type="ARBA" id="ARBA00023082"/>
    </source>
</evidence>
<keyword evidence="1" id="KW-0805">Transcription regulation</keyword>
<keyword evidence="2" id="KW-0731">Sigma factor</keyword>
<evidence type="ECO:0000259" key="4">
    <source>
        <dbReference type="Pfam" id="PF04542"/>
    </source>
</evidence>
<protein>
    <submittedName>
        <fullName evidence="5">Sigma factor</fullName>
    </submittedName>
</protein>
<evidence type="ECO:0000313" key="6">
    <source>
        <dbReference type="Proteomes" id="UP001612741"/>
    </source>
</evidence>
<evidence type="ECO:0000256" key="3">
    <source>
        <dbReference type="ARBA" id="ARBA00023163"/>
    </source>
</evidence>
<dbReference type="Proteomes" id="UP001612741">
    <property type="component" value="Unassembled WGS sequence"/>
</dbReference>
<keyword evidence="6" id="KW-1185">Reference proteome</keyword>
<dbReference type="PANTHER" id="PTHR43133">
    <property type="entry name" value="RNA POLYMERASE ECF-TYPE SIGMA FACTO"/>
    <property type="match status" value="1"/>
</dbReference>
<proteinExistence type="predicted"/>
<dbReference type="PANTHER" id="PTHR43133:SF62">
    <property type="entry name" value="RNA POLYMERASE SIGMA FACTOR SIGZ"/>
    <property type="match status" value="1"/>
</dbReference>
<dbReference type="InterPro" id="IPR013325">
    <property type="entry name" value="RNA_pol_sigma_r2"/>
</dbReference>
<comment type="caution">
    <text evidence="5">The sequence shown here is derived from an EMBL/GenBank/DDBJ whole genome shotgun (WGS) entry which is preliminary data.</text>
</comment>
<keyword evidence="3" id="KW-0804">Transcription</keyword>
<dbReference type="EMBL" id="JBITGY010000002">
    <property type="protein sequence ID" value="MFI6496997.1"/>
    <property type="molecule type" value="Genomic_DNA"/>
</dbReference>
<name>A0ABW7YMS0_9ACTN</name>
<dbReference type="InterPro" id="IPR007627">
    <property type="entry name" value="RNA_pol_sigma70_r2"/>
</dbReference>
<reference evidence="5 6" key="1">
    <citation type="submission" date="2024-10" db="EMBL/GenBank/DDBJ databases">
        <title>The Natural Products Discovery Center: Release of the First 8490 Sequenced Strains for Exploring Actinobacteria Biosynthetic Diversity.</title>
        <authorList>
            <person name="Kalkreuter E."/>
            <person name="Kautsar S.A."/>
            <person name="Yang D."/>
            <person name="Bader C.D."/>
            <person name="Teijaro C.N."/>
            <person name="Fluegel L."/>
            <person name="Davis C.M."/>
            <person name="Simpson J.R."/>
            <person name="Lauterbach L."/>
            <person name="Steele A.D."/>
            <person name="Gui C."/>
            <person name="Meng S."/>
            <person name="Li G."/>
            <person name="Viehrig K."/>
            <person name="Ye F."/>
            <person name="Su P."/>
            <person name="Kiefer A.F."/>
            <person name="Nichols A."/>
            <person name="Cepeda A.J."/>
            <person name="Yan W."/>
            <person name="Fan B."/>
            <person name="Jiang Y."/>
            <person name="Adhikari A."/>
            <person name="Zheng C.-J."/>
            <person name="Schuster L."/>
            <person name="Cowan T.M."/>
            <person name="Smanski M.J."/>
            <person name="Chevrette M.G."/>
            <person name="De Carvalho L.P.S."/>
            <person name="Shen B."/>
        </authorList>
    </citation>
    <scope>NUCLEOTIDE SEQUENCE [LARGE SCALE GENOMIC DNA]</scope>
    <source>
        <strain evidence="5 6">NPDC050545</strain>
    </source>
</reference>
<dbReference type="RefSeq" id="WP_397079551.1">
    <property type="nucleotide sequence ID" value="NZ_JBITGY010000002.1"/>
</dbReference>
<evidence type="ECO:0000256" key="1">
    <source>
        <dbReference type="ARBA" id="ARBA00023015"/>
    </source>
</evidence>
<feature type="domain" description="RNA polymerase sigma-70 region 2" evidence="4">
    <location>
        <begin position="23"/>
        <end position="76"/>
    </location>
</feature>
<dbReference type="Gene3D" id="1.10.1740.10">
    <property type="match status" value="1"/>
</dbReference>
<dbReference type="SUPFAM" id="SSF88946">
    <property type="entry name" value="Sigma2 domain of RNA polymerase sigma factors"/>
    <property type="match status" value="1"/>
</dbReference>